<dbReference type="OrthoDB" id="68333at2759"/>
<gene>
    <name evidence="2" type="ORF">Poli38472_006633</name>
</gene>
<protein>
    <submittedName>
        <fullName evidence="2">Uncharacterized protein</fullName>
    </submittedName>
</protein>
<comment type="caution">
    <text evidence="2">The sequence shown here is derived from an EMBL/GenBank/DDBJ whole genome shotgun (WGS) entry which is preliminary data.</text>
</comment>
<dbReference type="AlphaFoldDB" id="A0A8K1FFB2"/>
<keyword evidence="3" id="KW-1185">Reference proteome</keyword>
<proteinExistence type="predicted"/>
<feature type="compositionally biased region" description="Polar residues" evidence="1">
    <location>
        <begin position="181"/>
        <end position="191"/>
    </location>
</feature>
<evidence type="ECO:0000313" key="2">
    <source>
        <dbReference type="EMBL" id="TMW56623.1"/>
    </source>
</evidence>
<evidence type="ECO:0000313" key="3">
    <source>
        <dbReference type="Proteomes" id="UP000794436"/>
    </source>
</evidence>
<dbReference type="EMBL" id="SPLM01000145">
    <property type="protein sequence ID" value="TMW56623.1"/>
    <property type="molecule type" value="Genomic_DNA"/>
</dbReference>
<feature type="compositionally biased region" description="Basic and acidic residues" evidence="1">
    <location>
        <begin position="161"/>
        <end position="178"/>
    </location>
</feature>
<sequence>MFHGFDPYTQRTGELPLSRLKLLLKHYDLSVGDVTYRQWEQTLPEGTSAIPLLLFMQACMLWFHEQGLINHYHNWQQSHSIRQSDHQKSRQELGKCHSAPQLLHPFDLLTRRHDTALTFSYDDHVKKPPSPQRTQDEMMASKRNTIIDATQQMRRNTKILSRIESERPLNTKPADTKSIDGASSSSPGKRSTTYDRLHGEKLARHILQRCSTNALAPSTRRRPSVTLIHERERQQQRTLALKRARQQNVETAKAFSASIAMISRHVQNEELRDLRELEMEKQAAIVHERKQLRRLQRAHCLELEREKNIQHQRDVEAMKALAKEEALMLEQFLATRQELVRCGKPTFSLSQSTSTLFAPPPEVLAAKATATTTAQRRRLHTMEKDHLEHMRSIQLLDYVYDKRKAVLDAQRPKADAALVQVDSTPQLPEAQELEILTQDLWQQVLQDCADRADWTPLLPPPNSPPAALRYYGTSRPRILPPFTESTATPSHVSKVP</sequence>
<reference evidence="2" key="1">
    <citation type="submission" date="2019-03" db="EMBL/GenBank/DDBJ databases">
        <title>Long read genome sequence of the mycoparasitic Pythium oligandrum ATCC 38472 isolated from sugarbeet rhizosphere.</title>
        <authorList>
            <person name="Gaulin E."/>
        </authorList>
    </citation>
    <scope>NUCLEOTIDE SEQUENCE</scope>
    <source>
        <strain evidence="2">ATCC 38472_TT</strain>
    </source>
</reference>
<organism evidence="2 3">
    <name type="scientific">Pythium oligandrum</name>
    <name type="common">Mycoparasitic fungus</name>
    <dbReference type="NCBI Taxonomy" id="41045"/>
    <lineage>
        <taxon>Eukaryota</taxon>
        <taxon>Sar</taxon>
        <taxon>Stramenopiles</taxon>
        <taxon>Oomycota</taxon>
        <taxon>Peronosporomycetes</taxon>
        <taxon>Pythiales</taxon>
        <taxon>Pythiaceae</taxon>
        <taxon>Pythium</taxon>
    </lineage>
</organism>
<name>A0A8K1FFB2_PYTOL</name>
<evidence type="ECO:0000256" key="1">
    <source>
        <dbReference type="SAM" id="MobiDB-lite"/>
    </source>
</evidence>
<accession>A0A8K1FFB2</accession>
<dbReference type="Proteomes" id="UP000794436">
    <property type="component" value="Unassembled WGS sequence"/>
</dbReference>
<feature type="region of interest" description="Disordered" evidence="1">
    <location>
        <begin position="160"/>
        <end position="193"/>
    </location>
</feature>